<feature type="transmembrane region" description="Helical" evidence="1">
    <location>
        <begin position="6"/>
        <end position="23"/>
    </location>
</feature>
<evidence type="ECO:0000313" key="2">
    <source>
        <dbReference type="EMBL" id="SVE41488.1"/>
    </source>
</evidence>
<protein>
    <submittedName>
        <fullName evidence="2">Uncharacterized protein</fullName>
    </submittedName>
</protein>
<proteinExistence type="predicted"/>
<dbReference type="EMBL" id="UINC01215680">
    <property type="protein sequence ID" value="SVE41488.1"/>
    <property type="molecule type" value="Genomic_DNA"/>
</dbReference>
<reference evidence="2" key="1">
    <citation type="submission" date="2018-05" db="EMBL/GenBank/DDBJ databases">
        <authorList>
            <person name="Lanie J.A."/>
            <person name="Ng W.-L."/>
            <person name="Kazmierczak K.M."/>
            <person name="Andrzejewski T.M."/>
            <person name="Davidsen T.M."/>
            <person name="Wayne K.J."/>
            <person name="Tettelin H."/>
            <person name="Glass J.I."/>
            <person name="Rusch D."/>
            <person name="Podicherti R."/>
            <person name="Tsui H.-C.T."/>
            <person name="Winkler M.E."/>
        </authorList>
    </citation>
    <scope>NUCLEOTIDE SEQUENCE</scope>
</reference>
<keyword evidence="1" id="KW-0472">Membrane</keyword>
<keyword evidence="1" id="KW-0812">Transmembrane</keyword>
<dbReference type="AlphaFoldDB" id="A0A383DC94"/>
<keyword evidence="1" id="KW-1133">Transmembrane helix</keyword>
<sequence>MMLWIAAAAIGILIIIILIYKYSKTPKYDILGFSMYCKICGDKINGLKCPKCEQKSNNWRQ</sequence>
<organism evidence="2">
    <name type="scientific">marine metagenome</name>
    <dbReference type="NCBI Taxonomy" id="408172"/>
    <lineage>
        <taxon>unclassified sequences</taxon>
        <taxon>metagenomes</taxon>
        <taxon>ecological metagenomes</taxon>
    </lineage>
</organism>
<gene>
    <name evidence="2" type="ORF">METZ01_LOCUS494342</name>
</gene>
<name>A0A383DC94_9ZZZZ</name>
<accession>A0A383DC94</accession>
<evidence type="ECO:0000256" key="1">
    <source>
        <dbReference type="SAM" id="Phobius"/>
    </source>
</evidence>